<keyword evidence="3" id="KW-0808">Transferase</keyword>
<dbReference type="GO" id="GO:0046983">
    <property type="term" value="F:protein dimerization activity"/>
    <property type="evidence" value="ECO:0007669"/>
    <property type="project" value="InterPro"/>
</dbReference>
<dbReference type="Proteomes" id="UP001157006">
    <property type="component" value="Chromosome 4"/>
</dbReference>
<dbReference type="Gene3D" id="1.10.10.10">
    <property type="entry name" value="Winged helix-like DNA-binding domain superfamily/Winged helix DNA-binding domain"/>
    <property type="match status" value="1"/>
</dbReference>
<dbReference type="PANTHER" id="PTHR11746">
    <property type="entry name" value="O-METHYLTRANSFERASE"/>
    <property type="match status" value="1"/>
</dbReference>
<accession>A0AAV1AEA1</accession>
<gene>
    <name evidence="12" type="ORF">VFH_IV102520</name>
</gene>
<comment type="function">
    <text evidence="7">Catalyzes the conversion of caffeic acid to ferulic acid and of 5-hydroxyferulic acid to sinapic acid. The resulting products may subsequently be converted to the corresponding alcohols that are incorporated into lignins.</text>
</comment>
<dbReference type="Pfam" id="PF08100">
    <property type="entry name" value="Dimerisation"/>
    <property type="match status" value="1"/>
</dbReference>
<name>A0AAV1AEA1_VICFA</name>
<dbReference type="PROSITE" id="PS51683">
    <property type="entry name" value="SAM_OMT_II"/>
    <property type="match status" value="1"/>
</dbReference>
<keyword evidence="4" id="KW-0949">S-adenosyl-L-methionine</keyword>
<dbReference type="PIRSF" id="PIRSF005739">
    <property type="entry name" value="O-mtase"/>
    <property type="match status" value="1"/>
</dbReference>
<evidence type="ECO:0000313" key="13">
    <source>
        <dbReference type="Proteomes" id="UP001157006"/>
    </source>
</evidence>
<dbReference type="InterPro" id="IPR016461">
    <property type="entry name" value="COMT-like"/>
</dbReference>
<keyword evidence="2" id="KW-0489">Methyltransferase</keyword>
<dbReference type="FunFam" id="1.10.10.10:FF:000357">
    <property type="entry name" value="Caffeic acid 3-O-methyltransferase"/>
    <property type="match status" value="1"/>
</dbReference>
<keyword evidence="5" id="KW-0438">Lignin biosynthesis</keyword>
<dbReference type="GO" id="GO:0032259">
    <property type="term" value="P:methylation"/>
    <property type="evidence" value="ECO:0007669"/>
    <property type="project" value="UniProtKB-KW"/>
</dbReference>
<evidence type="ECO:0000256" key="7">
    <source>
        <dbReference type="ARBA" id="ARBA00045231"/>
    </source>
</evidence>
<dbReference type="SUPFAM" id="SSF46785">
    <property type="entry name" value="Winged helix' DNA-binding domain"/>
    <property type="match status" value="1"/>
</dbReference>
<evidence type="ECO:0000256" key="9">
    <source>
        <dbReference type="SAM" id="MobiDB-lite"/>
    </source>
</evidence>
<dbReference type="AlphaFoldDB" id="A0AAV1AEA1"/>
<reference evidence="12 13" key="1">
    <citation type="submission" date="2023-01" db="EMBL/GenBank/DDBJ databases">
        <authorList>
            <person name="Kreplak J."/>
        </authorList>
    </citation>
    <scope>NUCLEOTIDE SEQUENCE [LARGE SCALE GENOMIC DNA]</scope>
</reference>
<sequence length="375" mass="41546">MSNLSNGIDLNENKERKSEAEQELEDEESFSHAIQLCSSTVLPMALQSATELGVFDVLLKAGNDAPLSADEIASRLSITNPDAPKMLDRILALLASNSILKCLVLQDQERLGSFHRLYSMAPVARFFARDSDGVSLGPLLALNQDKVFLATWPELKNAIREGGVPFDRVYSMHAFDYSSLDSRFNQVFNTGMINHSKAVMKKILECYKGFDNVKKLVDVGGGLGVNINSVTTKYPHIKGINFDLPHVIQHAPSYPGVEHIGGDMFESVPKGDAILLKCVLHDWSDEHCLKLLKNCYDVIPDDGKVIVLEAVLPIIPENGYASKCVSQVDVLMMTLNPGGKERSKQEFENLATRVGFSGIKYESSVRGFWIMEFFK</sequence>
<feature type="compositionally biased region" description="Basic and acidic residues" evidence="9">
    <location>
        <begin position="11"/>
        <end position="20"/>
    </location>
</feature>
<feature type="domain" description="O-methyltransferase dimerisation" evidence="11">
    <location>
        <begin position="35"/>
        <end position="129"/>
    </location>
</feature>
<dbReference type="GO" id="GO:0008757">
    <property type="term" value="F:S-adenosylmethionine-dependent methyltransferase activity"/>
    <property type="evidence" value="ECO:0007669"/>
    <property type="project" value="UniProtKB-ARBA"/>
</dbReference>
<evidence type="ECO:0000256" key="6">
    <source>
        <dbReference type="ARBA" id="ARBA00039011"/>
    </source>
</evidence>
<evidence type="ECO:0000259" key="10">
    <source>
        <dbReference type="Pfam" id="PF00891"/>
    </source>
</evidence>
<dbReference type="InterPro" id="IPR029063">
    <property type="entry name" value="SAM-dependent_MTases_sf"/>
</dbReference>
<evidence type="ECO:0000256" key="1">
    <source>
        <dbReference type="ARBA" id="ARBA00004928"/>
    </source>
</evidence>
<organism evidence="12 13">
    <name type="scientific">Vicia faba</name>
    <name type="common">Broad bean</name>
    <name type="synonym">Faba vulgaris</name>
    <dbReference type="NCBI Taxonomy" id="3906"/>
    <lineage>
        <taxon>Eukaryota</taxon>
        <taxon>Viridiplantae</taxon>
        <taxon>Streptophyta</taxon>
        <taxon>Embryophyta</taxon>
        <taxon>Tracheophyta</taxon>
        <taxon>Spermatophyta</taxon>
        <taxon>Magnoliopsida</taxon>
        <taxon>eudicotyledons</taxon>
        <taxon>Gunneridae</taxon>
        <taxon>Pentapetalae</taxon>
        <taxon>rosids</taxon>
        <taxon>fabids</taxon>
        <taxon>Fabales</taxon>
        <taxon>Fabaceae</taxon>
        <taxon>Papilionoideae</taxon>
        <taxon>50 kb inversion clade</taxon>
        <taxon>NPAAA clade</taxon>
        <taxon>Hologalegina</taxon>
        <taxon>IRL clade</taxon>
        <taxon>Fabeae</taxon>
        <taxon>Vicia</taxon>
    </lineage>
</organism>
<dbReference type="InterPro" id="IPR036390">
    <property type="entry name" value="WH_DNA-bd_sf"/>
</dbReference>
<dbReference type="EMBL" id="OX451739">
    <property type="protein sequence ID" value="CAI8608789.1"/>
    <property type="molecule type" value="Genomic_DNA"/>
</dbReference>
<evidence type="ECO:0000313" key="12">
    <source>
        <dbReference type="EMBL" id="CAI8608789.1"/>
    </source>
</evidence>
<proteinExistence type="predicted"/>
<dbReference type="InterPro" id="IPR001077">
    <property type="entry name" value="COMT_C"/>
</dbReference>
<evidence type="ECO:0000256" key="2">
    <source>
        <dbReference type="ARBA" id="ARBA00022603"/>
    </source>
</evidence>
<evidence type="ECO:0000256" key="3">
    <source>
        <dbReference type="ARBA" id="ARBA00022679"/>
    </source>
</evidence>
<feature type="domain" description="O-methyltransferase C-terminal" evidence="10">
    <location>
        <begin position="152"/>
        <end position="357"/>
    </location>
</feature>
<protein>
    <recommendedName>
        <fullName evidence="6">caffeate O-methyltransferase</fullName>
        <ecNumber evidence="6">2.1.1.68</ecNumber>
    </recommendedName>
</protein>
<dbReference type="Gene3D" id="3.40.50.150">
    <property type="entry name" value="Vaccinia Virus protein VP39"/>
    <property type="match status" value="1"/>
</dbReference>
<comment type="pathway">
    <text evidence="1">Aromatic compound metabolism; phenylpropanoid biosynthesis.</text>
</comment>
<keyword evidence="13" id="KW-1185">Reference proteome</keyword>
<feature type="region of interest" description="Disordered" evidence="9">
    <location>
        <begin position="1"/>
        <end position="25"/>
    </location>
</feature>
<dbReference type="InterPro" id="IPR012967">
    <property type="entry name" value="COMT_dimerisation"/>
</dbReference>
<evidence type="ECO:0000256" key="8">
    <source>
        <dbReference type="PIRSR" id="PIRSR005739-1"/>
    </source>
</evidence>
<dbReference type="GO" id="GO:0009809">
    <property type="term" value="P:lignin biosynthetic process"/>
    <property type="evidence" value="ECO:0007669"/>
    <property type="project" value="UniProtKB-KW"/>
</dbReference>
<feature type="active site" description="Proton acceptor" evidence="8">
    <location>
        <position position="281"/>
    </location>
</feature>
<evidence type="ECO:0000256" key="5">
    <source>
        <dbReference type="ARBA" id="ARBA00022733"/>
    </source>
</evidence>
<dbReference type="GO" id="GO:0047763">
    <property type="term" value="F:caffeate O-methyltransferase activity"/>
    <property type="evidence" value="ECO:0007669"/>
    <property type="project" value="UniProtKB-EC"/>
</dbReference>
<evidence type="ECO:0000256" key="4">
    <source>
        <dbReference type="ARBA" id="ARBA00022691"/>
    </source>
</evidence>
<dbReference type="SUPFAM" id="SSF53335">
    <property type="entry name" value="S-adenosyl-L-methionine-dependent methyltransferases"/>
    <property type="match status" value="1"/>
</dbReference>
<dbReference type="Pfam" id="PF00891">
    <property type="entry name" value="Methyltransf_2"/>
    <property type="match status" value="1"/>
</dbReference>
<dbReference type="FunFam" id="3.40.50.150:FF:000061">
    <property type="entry name" value="Caffeic acid O-methyltransferase"/>
    <property type="match status" value="1"/>
</dbReference>
<evidence type="ECO:0000259" key="11">
    <source>
        <dbReference type="Pfam" id="PF08100"/>
    </source>
</evidence>
<dbReference type="EC" id="2.1.1.68" evidence="6"/>
<dbReference type="InterPro" id="IPR036388">
    <property type="entry name" value="WH-like_DNA-bd_sf"/>
</dbReference>